<dbReference type="EMBL" id="CP074126">
    <property type="protein sequence ID" value="QUS57710.1"/>
    <property type="molecule type" value="Genomic_DNA"/>
</dbReference>
<dbReference type="Pfam" id="PF02630">
    <property type="entry name" value="SCO1-SenC"/>
    <property type="match status" value="1"/>
</dbReference>
<dbReference type="SUPFAM" id="SSF52833">
    <property type="entry name" value="Thioredoxin-like"/>
    <property type="match status" value="1"/>
</dbReference>
<evidence type="ECO:0000313" key="5">
    <source>
        <dbReference type="Proteomes" id="UP000680706"/>
    </source>
</evidence>
<feature type="domain" description="Thioredoxin" evidence="3">
    <location>
        <begin position="63"/>
        <end position="237"/>
    </location>
</feature>
<dbReference type="InterPro" id="IPR003782">
    <property type="entry name" value="SCO1/SenC"/>
</dbReference>
<sequence>MKLVGDMRLLKKILAVSCLAAVVPVLWYAMVTSQAAASRPFAAAFSASEEFQFEPPAPGSYRLNTFKAAPDGHVLDVHGISRNLSDLTGGKISLVSFVYLMCGDVNGCPIAMSTLFEIYETSEKLPDLREDVQLLTISFDPSRDTVEAINSFAYPMQIDEHAEEKLPWHVLTTSGMEALQPILDGYGQVVDRSNDQDVINHLLRMYLVDRQGNIRNIYGLGTIDPRLLITDVETLLMEEGRS</sequence>
<accession>A0ABX8ARI3</accession>
<protein>
    <submittedName>
        <fullName evidence="4">SCO family protein</fullName>
    </submittedName>
</protein>
<name>A0ABX8ARI3_9HYPH</name>
<dbReference type="InterPro" id="IPR036249">
    <property type="entry name" value="Thioredoxin-like_sf"/>
</dbReference>
<dbReference type="PANTHER" id="PTHR12151:SF25">
    <property type="entry name" value="LINALOOL DEHYDRATASE_ISOMERASE DOMAIN-CONTAINING PROTEIN"/>
    <property type="match status" value="1"/>
</dbReference>
<dbReference type="Gene3D" id="3.40.30.10">
    <property type="entry name" value="Glutaredoxin"/>
    <property type="match status" value="1"/>
</dbReference>
<comment type="similarity">
    <text evidence="1">Belongs to the SCO1/2 family.</text>
</comment>
<organism evidence="4 5">
    <name type="scientific">Pseudovibrio brasiliensis</name>
    <dbReference type="NCBI Taxonomy" id="1898042"/>
    <lineage>
        <taxon>Bacteria</taxon>
        <taxon>Pseudomonadati</taxon>
        <taxon>Pseudomonadota</taxon>
        <taxon>Alphaproteobacteria</taxon>
        <taxon>Hyphomicrobiales</taxon>
        <taxon>Stappiaceae</taxon>
        <taxon>Pseudovibrio</taxon>
    </lineage>
</organism>
<evidence type="ECO:0000259" key="3">
    <source>
        <dbReference type="PROSITE" id="PS51352"/>
    </source>
</evidence>
<evidence type="ECO:0000256" key="2">
    <source>
        <dbReference type="ARBA" id="ARBA00023008"/>
    </source>
</evidence>
<keyword evidence="2" id="KW-0186">Copper</keyword>
<evidence type="ECO:0000256" key="1">
    <source>
        <dbReference type="ARBA" id="ARBA00010996"/>
    </source>
</evidence>
<gene>
    <name evidence="4" type="ORF">KGB56_10125</name>
</gene>
<reference evidence="4 5" key="1">
    <citation type="journal article" date="2021" name="Angew. Chem. Int. Ed. Engl.">
        <title>A novel family of nonribosomal peptides modulate collective behavior in Pseudovibrio bacteria isolated from marine sponges.</title>
        <authorList>
            <person name="Ioca L.P."/>
            <person name="Dai Y."/>
            <person name="Kunakom S."/>
            <person name="Diaz-Espinosa J."/>
            <person name="Krunic A."/>
            <person name="Crnkovic C.M."/>
            <person name="Orjala J."/>
            <person name="Sanchez L.M."/>
            <person name="Ferreira A.G."/>
            <person name="Berlinck R.G.S."/>
            <person name="Eustaquio A.S."/>
        </authorList>
    </citation>
    <scope>NUCLEOTIDE SEQUENCE [LARGE SCALE GENOMIC DNA]</scope>
    <source>
        <strain evidence="4 5">Ab134</strain>
    </source>
</reference>
<evidence type="ECO:0000313" key="4">
    <source>
        <dbReference type="EMBL" id="QUS57710.1"/>
    </source>
</evidence>
<dbReference type="PANTHER" id="PTHR12151">
    <property type="entry name" value="ELECTRON TRANSPORT PROTIN SCO1/SENC FAMILY MEMBER"/>
    <property type="match status" value="1"/>
</dbReference>
<proteinExistence type="inferred from homology"/>
<dbReference type="InterPro" id="IPR013766">
    <property type="entry name" value="Thioredoxin_domain"/>
</dbReference>
<keyword evidence="5" id="KW-1185">Reference proteome</keyword>
<dbReference type="CDD" id="cd02968">
    <property type="entry name" value="SCO"/>
    <property type="match status" value="1"/>
</dbReference>
<dbReference type="PROSITE" id="PS51352">
    <property type="entry name" value="THIOREDOXIN_2"/>
    <property type="match status" value="1"/>
</dbReference>
<dbReference type="Proteomes" id="UP000680706">
    <property type="component" value="Chromosome"/>
</dbReference>